<sequence>MRCCSKSTQYNRRFRLSARYQYYWVLLSLLYCSLTSTVFAQDKQITVAVASNFRYALEALLAERPKEQIWRAEDIKIVTGSSGLLYAQIIKGAPFDVFMSADTHRPRLLEQANLTLMRHTYAYGQLVLWRSEPLLPQTKDMAFSIDVLDRLIGSEEGKIAIAKPDLAPYGLAAYEILTQSELFSTAEKRLVFGTNVTQAFQFVDSGNAQFGILSKSLLVQASNLLKGDKYKVYYSIPQVYYKPIEQQLVVLERSKNKDVVRSFVQFLLSPSVQMKLQKYGYKHNKNINSIQTGK</sequence>
<dbReference type="InterPro" id="IPR044084">
    <property type="entry name" value="AvModA-like_subst-bd"/>
</dbReference>
<gene>
    <name evidence="4" type="primary">modA</name>
    <name evidence="4" type="ORF">RM552_07585</name>
</gene>
<keyword evidence="2" id="KW-0479">Metal-binding</keyword>
<keyword evidence="3" id="KW-0732">Signal</keyword>
<protein>
    <submittedName>
        <fullName evidence="4">Molybdate ABC transporter substrate-binding protein</fullName>
    </submittedName>
</protein>
<dbReference type="CDD" id="cd13539">
    <property type="entry name" value="PBP2_AvModA"/>
    <property type="match status" value="1"/>
</dbReference>
<dbReference type="EMBL" id="JAVRHX010000001">
    <property type="protein sequence ID" value="MDT0594695.1"/>
    <property type="molecule type" value="Genomic_DNA"/>
</dbReference>
<dbReference type="Proteomes" id="UP001253545">
    <property type="component" value="Unassembled WGS sequence"/>
</dbReference>
<evidence type="ECO:0000313" key="4">
    <source>
        <dbReference type="EMBL" id="MDT0594695.1"/>
    </source>
</evidence>
<evidence type="ECO:0000256" key="3">
    <source>
        <dbReference type="ARBA" id="ARBA00022729"/>
    </source>
</evidence>
<proteinExistence type="inferred from homology"/>
<evidence type="ECO:0000256" key="1">
    <source>
        <dbReference type="ARBA" id="ARBA00009175"/>
    </source>
</evidence>
<dbReference type="NCBIfam" id="TIGR01256">
    <property type="entry name" value="modA"/>
    <property type="match status" value="1"/>
</dbReference>
<dbReference type="Pfam" id="PF13531">
    <property type="entry name" value="SBP_bac_11"/>
    <property type="match status" value="1"/>
</dbReference>
<dbReference type="RefSeq" id="WP_311368155.1">
    <property type="nucleotide sequence ID" value="NZ_JAVRHX010000001.1"/>
</dbReference>
<comment type="caution">
    <text evidence="4">The sequence shown here is derived from an EMBL/GenBank/DDBJ whole genome shotgun (WGS) entry which is preliminary data.</text>
</comment>
<accession>A0ABU2ZQM2</accession>
<dbReference type="SUPFAM" id="SSF53850">
    <property type="entry name" value="Periplasmic binding protein-like II"/>
    <property type="match status" value="1"/>
</dbReference>
<comment type="similarity">
    <text evidence="1">Belongs to the bacterial solute-binding protein ModA family.</text>
</comment>
<dbReference type="InterPro" id="IPR050682">
    <property type="entry name" value="ModA/WtpA"/>
</dbReference>
<organism evidence="4 5">
    <name type="scientific">Glaciecola petra</name>
    <dbReference type="NCBI Taxonomy" id="3075602"/>
    <lineage>
        <taxon>Bacteria</taxon>
        <taxon>Pseudomonadati</taxon>
        <taxon>Pseudomonadota</taxon>
        <taxon>Gammaproteobacteria</taxon>
        <taxon>Alteromonadales</taxon>
        <taxon>Alteromonadaceae</taxon>
        <taxon>Glaciecola</taxon>
    </lineage>
</organism>
<dbReference type="PANTHER" id="PTHR30632:SF14">
    <property type="entry name" value="TUNGSTATE_MOLYBDATE_CHROMATE-BINDING PROTEIN MODA"/>
    <property type="match status" value="1"/>
</dbReference>
<evidence type="ECO:0000313" key="5">
    <source>
        <dbReference type="Proteomes" id="UP001253545"/>
    </source>
</evidence>
<name>A0ABU2ZQM2_9ALTE</name>
<reference evidence="4 5" key="1">
    <citation type="submission" date="2023-09" db="EMBL/GenBank/DDBJ databases">
        <authorList>
            <person name="Rey-Velasco X."/>
        </authorList>
    </citation>
    <scope>NUCLEOTIDE SEQUENCE [LARGE SCALE GENOMIC DNA]</scope>
    <source>
        <strain evidence="4 5">P117</strain>
    </source>
</reference>
<dbReference type="PANTHER" id="PTHR30632">
    <property type="entry name" value="MOLYBDATE-BINDING PERIPLASMIC PROTEIN"/>
    <property type="match status" value="1"/>
</dbReference>
<dbReference type="InterPro" id="IPR005950">
    <property type="entry name" value="ModA"/>
</dbReference>
<keyword evidence="5" id="KW-1185">Reference proteome</keyword>
<dbReference type="PIRSF" id="PIRSF004846">
    <property type="entry name" value="ModA"/>
    <property type="match status" value="1"/>
</dbReference>
<dbReference type="Gene3D" id="3.40.190.10">
    <property type="entry name" value="Periplasmic binding protein-like II"/>
    <property type="match status" value="2"/>
</dbReference>
<evidence type="ECO:0000256" key="2">
    <source>
        <dbReference type="ARBA" id="ARBA00022723"/>
    </source>
</evidence>